<keyword evidence="7" id="KW-1185">Reference proteome</keyword>
<protein>
    <submittedName>
        <fullName evidence="6">NitT/TauT family transport system substrate-binding protein</fullName>
    </submittedName>
</protein>
<dbReference type="EMBL" id="JACDUR010000004">
    <property type="protein sequence ID" value="MBA2893261.1"/>
    <property type="molecule type" value="Genomic_DNA"/>
</dbReference>
<name>A0A7W0HS38_9ACTN</name>
<dbReference type="Pfam" id="PF09084">
    <property type="entry name" value="NMT1"/>
    <property type="match status" value="1"/>
</dbReference>
<dbReference type="GO" id="GO:0042597">
    <property type="term" value="C:periplasmic space"/>
    <property type="evidence" value="ECO:0007669"/>
    <property type="project" value="UniProtKB-SubCell"/>
</dbReference>
<dbReference type="InterPro" id="IPR015168">
    <property type="entry name" value="SsuA/THI5"/>
</dbReference>
<gene>
    <name evidence="6" type="ORF">HNR30_004615</name>
</gene>
<dbReference type="SMART" id="SM00062">
    <property type="entry name" value="PBPb"/>
    <property type="match status" value="1"/>
</dbReference>
<reference evidence="6 7" key="1">
    <citation type="submission" date="2020-07" db="EMBL/GenBank/DDBJ databases">
        <title>Genomic Encyclopedia of Type Strains, Phase IV (KMG-IV): sequencing the most valuable type-strain genomes for metagenomic binning, comparative biology and taxonomic classification.</title>
        <authorList>
            <person name="Goeker M."/>
        </authorList>
    </citation>
    <scope>NUCLEOTIDE SEQUENCE [LARGE SCALE GENOMIC DNA]</scope>
    <source>
        <strain evidence="6 7">DSM 45533</strain>
    </source>
</reference>
<comment type="similarity">
    <text evidence="2">Belongs to the bacterial solute-binding protein SsuA/TauA family.</text>
</comment>
<evidence type="ECO:0000313" key="7">
    <source>
        <dbReference type="Proteomes" id="UP000530928"/>
    </source>
</evidence>
<sequence length="316" mass="33422">MRWGAVLAGLTLVVSACAGPDSGSGPERTELRVAVLPTPDAAPLYIALQRSFFEEEGLTVKAEIVDDGTRAVPRLAAGELDLAIADYMTVFDLVDKGARLRVVADASQAGTGTAALMAQKDSGVTTIRELRGMKVAAPAGISTLLVEVTLKANGMEPDDVTMVRVPYPDHPRALSEGRADASNAWEPYVTAVEKAGGIKLADTVAGPTADFPVAGWVASDDWAAQHPRTMAAFQRALLKAQKLAAGDRRAVQDVLPTYTRIDAATAAAMVLPAYPITLDVKRVQRVADFMAEFGHLKARLDVAPLMAQQPPQLRAG</sequence>
<feature type="signal peptide" evidence="4">
    <location>
        <begin position="1"/>
        <end position="18"/>
    </location>
</feature>
<evidence type="ECO:0000259" key="5">
    <source>
        <dbReference type="SMART" id="SM00062"/>
    </source>
</evidence>
<dbReference type="AlphaFoldDB" id="A0A7W0HS38"/>
<dbReference type="PROSITE" id="PS51257">
    <property type="entry name" value="PROKAR_LIPOPROTEIN"/>
    <property type="match status" value="1"/>
</dbReference>
<dbReference type="RefSeq" id="WP_181611976.1">
    <property type="nucleotide sequence ID" value="NZ_BAABAM010000003.1"/>
</dbReference>
<proteinExistence type="inferred from homology"/>
<dbReference type="SUPFAM" id="SSF53850">
    <property type="entry name" value="Periplasmic binding protein-like II"/>
    <property type="match status" value="1"/>
</dbReference>
<accession>A0A7W0HS38</accession>
<evidence type="ECO:0000256" key="3">
    <source>
        <dbReference type="ARBA" id="ARBA00022729"/>
    </source>
</evidence>
<dbReference type="Proteomes" id="UP000530928">
    <property type="component" value="Unassembled WGS sequence"/>
</dbReference>
<keyword evidence="3 4" id="KW-0732">Signal</keyword>
<dbReference type="PANTHER" id="PTHR30024">
    <property type="entry name" value="ALIPHATIC SULFONATES-BINDING PROTEIN-RELATED"/>
    <property type="match status" value="1"/>
</dbReference>
<dbReference type="InterPro" id="IPR001638">
    <property type="entry name" value="Solute-binding_3/MltF_N"/>
</dbReference>
<evidence type="ECO:0000256" key="4">
    <source>
        <dbReference type="SAM" id="SignalP"/>
    </source>
</evidence>
<evidence type="ECO:0000256" key="2">
    <source>
        <dbReference type="ARBA" id="ARBA00010742"/>
    </source>
</evidence>
<evidence type="ECO:0000313" key="6">
    <source>
        <dbReference type="EMBL" id="MBA2893261.1"/>
    </source>
</evidence>
<comment type="subcellular location">
    <subcellularLocation>
        <location evidence="1">Periplasm</location>
    </subcellularLocation>
</comment>
<feature type="domain" description="Solute-binding protein family 3/N-terminal" evidence="5">
    <location>
        <begin position="30"/>
        <end position="246"/>
    </location>
</feature>
<organism evidence="6 7">
    <name type="scientific">Nonomuraea soli</name>
    <dbReference type="NCBI Taxonomy" id="1032476"/>
    <lineage>
        <taxon>Bacteria</taxon>
        <taxon>Bacillati</taxon>
        <taxon>Actinomycetota</taxon>
        <taxon>Actinomycetes</taxon>
        <taxon>Streptosporangiales</taxon>
        <taxon>Streptosporangiaceae</taxon>
        <taxon>Nonomuraea</taxon>
    </lineage>
</organism>
<dbReference type="Gene3D" id="3.40.190.10">
    <property type="entry name" value="Periplasmic binding protein-like II"/>
    <property type="match status" value="2"/>
</dbReference>
<feature type="chain" id="PRO_5038511461" evidence="4">
    <location>
        <begin position="19"/>
        <end position="316"/>
    </location>
</feature>
<comment type="caution">
    <text evidence="6">The sequence shown here is derived from an EMBL/GenBank/DDBJ whole genome shotgun (WGS) entry which is preliminary data.</text>
</comment>
<evidence type="ECO:0000256" key="1">
    <source>
        <dbReference type="ARBA" id="ARBA00004418"/>
    </source>
</evidence>
<dbReference type="PANTHER" id="PTHR30024:SF47">
    <property type="entry name" value="TAURINE-BINDING PERIPLASMIC PROTEIN"/>
    <property type="match status" value="1"/>
</dbReference>